<dbReference type="InterPro" id="IPR050197">
    <property type="entry name" value="Aldolase_class_II_sugar_metab"/>
</dbReference>
<dbReference type="Pfam" id="PF00596">
    <property type="entry name" value="Aldolase_II"/>
    <property type="match status" value="1"/>
</dbReference>
<comment type="caution">
    <text evidence="8">The sequence shown here is derived from an EMBL/GenBank/DDBJ whole genome shotgun (WGS) entry which is preliminary data.</text>
</comment>
<dbReference type="SMART" id="SM01007">
    <property type="entry name" value="Aldolase_II"/>
    <property type="match status" value="1"/>
</dbReference>
<dbReference type="InterPro" id="IPR036409">
    <property type="entry name" value="Aldolase_II/adducin_N_sf"/>
</dbReference>
<keyword evidence="5" id="KW-0479">Metal-binding</keyword>
<dbReference type="InterPro" id="IPR001303">
    <property type="entry name" value="Aldolase_II/adducin_N"/>
</dbReference>
<dbReference type="PANTHER" id="PTHR22789:SF8">
    <property type="entry name" value="L-RIBULOSE-5-PHOSPHATE 4-EPIMERASE SGBE"/>
    <property type="match status" value="1"/>
</dbReference>
<dbReference type="Proteomes" id="UP000199663">
    <property type="component" value="Unassembled WGS sequence"/>
</dbReference>
<evidence type="ECO:0000259" key="7">
    <source>
        <dbReference type="SMART" id="SM01007"/>
    </source>
</evidence>
<dbReference type="EMBL" id="FNQC01000001">
    <property type="protein sequence ID" value="SDY53310.1"/>
    <property type="molecule type" value="Genomic_DNA"/>
</dbReference>
<keyword evidence="6" id="KW-0862">Zinc</keyword>
<sequence length="237" mass="26652">MSRQSQYQELKKECFEANMQLPKLDLVVYTFGNVSAVDRNKGVFAIKPSGVPYEELKVEDIVILDFDNTVIEGEMRPSSDTKTHAFLYKNWPKIGGIVHTHSTYGVAWAQAQMDIPILGTTHADHLTADIPCAPPMSDDLILGDYEQMTGHQILDCFSDKGLSYEEVEMVLIGNHGPFAWGKNAAKAVYNSKVLEEIARMAYLTLQINPKAPRLKEALIRKHYERKHGKDAYYGQGC</sequence>
<keyword evidence="9" id="KW-1185">Reference proteome</keyword>
<organism evidence="8 9">
    <name type="scientific">Rhodonellum ikkaensis</name>
    <dbReference type="NCBI Taxonomy" id="336829"/>
    <lineage>
        <taxon>Bacteria</taxon>
        <taxon>Pseudomonadati</taxon>
        <taxon>Bacteroidota</taxon>
        <taxon>Cytophagia</taxon>
        <taxon>Cytophagales</taxon>
        <taxon>Cytophagaceae</taxon>
        <taxon>Rhodonellum</taxon>
    </lineage>
</organism>
<reference evidence="8 9" key="1">
    <citation type="submission" date="2016-10" db="EMBL/GenBank/DDBJ databases">
        <authorList>
            <person name="Varghese N."/>
            <person name="Submissions S."/>
        </authorList>
    </citation>
    <scope>NUCLEOTIDE SEQUENCE [LARGE SCALE GENOMIC DNA]</scope>
    <source>
        <strain evidence="8 9">DSM 17997</strain>
    </source>
</reference>
<name>A0A1H3KMP8_9BACT</name>
<comment type="catalytic activity">
    <reaction evidence="1">
        <text>L-ribulose 5-phosphate = D-xylulose 5-phosphate</text>
        <dbReference type="Rhea" id="RHEA:22368"/>
        <dbReference type="ChEBI" id="CHEBI:57737"/>
        <dbReference type="ChEBI" id="CHEBI:58226"/>
        <dbReference type="EC" id="5.1.3.4"/>
    </reaction>
</comment>
<evidence type="ECO:0000256" key="2">
    <source>
        <dbReference type="ARBA" id="ARBA00001947"/>
    </source>
</evidence>
<dbReference type="PANTHER" id="PTHR22789">
    <property type="entry name" value="FUCULOSE PHOSPHATE ALDOLASE"/>
    <property type="match status" value="1"/>
</dbReference>
<evidence type="ECO:0000256" key="1">
    <source>
        <dbReference type="ARBA" id="ARBA00001726"/>
    </source>
</evidence>
<evidence type="ECO:0000313" key="9">
    <source>
        <dbReference type="Proteomes" id="UP000199663"/>
    </source>
</evidence>
<comment type="cofactor">
    <cofactor evidence="2">
        <name>Zn(2+)</name>
        <dbReference type="ChEBI" id="CHEBI:29105"/>
    </cofactor>
</comment>
<evidence type="ECO:0000256" key="6">
    <source>
        <dbReference type="ARBA" id="ARBA00022833"/>
    </source>
</evidence>
<evidence type="ECO:0000313" key="8">
    <source>
        <dbReference type="EMBL" id="SDY53310.1"/>
    </source>
</evidence>
<protein>
    <recommendedName>
        <fullName evidence="4">L-ribulose-5-phosphate 4-epimerase</fullName>
        <ecNumber evidence="4">5.1.3.4</ecNumber>
    </recommendedName>
</protein>
<proteinExistence type="inferred from homology"/>
<dbReference type="Gene3D" id="3.40.225.10">
    <property type="entry name" value="Class II aldolase/adducin N-terminal domain"/>
    <property type="match status" value="1"/>
</dbReference>
<dbReference type="SUPFAM" id="SSF53639">
    <property type="entry name" value="AraD/HMP-PK domain-like"/>
    <property type="match status" value="1"/>
</dbReference>
<dbReference type="NCBIfam" id="NF006047">
    <property type="entry name" value="PRK08193.1"/>
    <property type="match status" value="1"/>
</dbReference>
<dbReference type="RefSeq" id="WP_019596272.1">
    <property type="nucleotide sequence ID" value="NZ_FNQC01000001.1"/>
</dbReference>
<evidence type="ECO:0000256" key="4">
    <source>
        <dbReference type="ARBA" id="ARBA00013186"/>
    </source>
</evidence>
<gene>
    <name evidence="8" type="ORF">SAMN05444412_101447</name>
</gene>
<evidence type="ECO:0000256" key="5">
    <source>
        <dbReference type="ARBA" id="ARBA00022723"/>
    </source>
</evidence>
<comment type="similarity">
    <text evidence="3">Belongs to the aldolase class II family. AraD/FucA subfamily.</text>
</comment>
<evidence type="ECO:0000256" key="3">
    <source>
        <dbReference type="ARBA" id="ARBA00010037"/>
    </source>
</evidence>
<accession>A0A1H3KMP8</accession>
<dbReference type="EC" id="5.1.3.4" evidence="4"/>
<feature type="domain" description="Class II aldolase/adducin N-terminal" evidence="7">
    <location>
        <begin position="12"/>
        <end position="202"/>
    </location>
</feature>